<sequence>MDEIYQDSLPILLSSSLQVVFTFISLVILSFKRTNPYLTAPSLYLTFCAS</sequence>
<reference evidence="2 3" key="1">
    <citation type="submission" date="2024-01" db="EMBL/GenBank/DDBJ databases">
        <title>Genome assemblies of Stephania.</title>
        <authorList>
            <person name="Yang L."/>
        </authorList>
    </citation>
    <scope>NUCLEOTIDE SEQUENCE [LARGE SCALE GENOMIC DNA]</scope>
    <source>
        <strain evidence="2">YNDBR</strain>
        <tissue evidence="2">Leaf</tissue>
    </source>
</reference>
<name>A0AAP0J808_9MAGN</name>
<dbReference type="Proteomes" id="UP001420932">
    <property type="component" value="Unassembled WGS sequence"/>
</dbReference>
<keyword evidence="1" id="KW-0472">Membrane</keyword>
<dbReference type="AlphaFoldDB" id="A0AAP0J808"/>
<evidence type="ECO:0000313" key="2">
    <source>
        <dbReference type="EMBL" id="KAK9128370.1"/>
    </source>
</evidence>
<keyword evidence="1" id="KW-0812">Transmembrane</keyword>
<keyword evidence="1" id="KW-1133">Transmembrane helix</keyword>
<protein>
    <submittedName>
        <fullName evidence="2">Uncharacterized protein</fullName>
    </submittedName>
</protein>
<comment type="caution">
    <text evidence="2">The sequence shown here is derived from an EMBL/GenBank/DDBJ whole genome shotgun (WGS) entry which is preliminary data.</text>
</comment>
<dbReference type="EMBL" id="JBBNAF010000007">
    <property type="protein sequence ID" value="KAK9128370.1"/>
    <property type="molecule type" value="Genomic_DNA"/>
</dbReference>
<accession>A0AAP0J808</accession>
<feature type="transmembrane region" description="Helical" evidence="1">
    <location>
        <begin position="12"/>
        <end position="31"/>
    </location>
</feature>
<proteinExistence type="predicted"/>
<evidence type="ECO:0000313" key="3">
    <source>
        <dbReference type="Proteomes" id="UP001420932"/>
    </source>
</evidence>
<organism evidence="2 3">
    <name type="scientific">Stephania yunnanensis</name>
    <dbReference type="NCBI Taxonomy" id="152371"/>
    <lineage>
        <taxon>Eukaryota</taxon>
        <taxon>Viridiplantae</taxon>
        <taxon>Streptophyta</taxon>
        <taxon>Embryophyta</taxon>
        <taxon>Tracheophyta</taxon>
        <taxon>Spermatophyta</taxon>
        <taxon>Magnoliopsida</taxon>
        <taxon>Ranunculales</taxon>
        <taxon>Menispermaceae</taxon>
        <taxon>Menispermoideae</taxon>
        <taxon>Cissampelideae</taxon>
        <taxon>Stephania</taxon>
    </lineage>
</organism>
<evidence type="ECO:0000256" key="1">
    <source>
        <dbReference type="SAM" id="Phobius"/>
    </source>
</evidence>
<gene>
    <name evidence="2" type="ORF">Syun_017167</name>
</gene>
<keyword evidence="3" id="KW-1185">Reference proteome</keyword>